<protein>
    <submittedName>
        <fullName evidence="8">Tetratricopeptide repeat protein</fullName>
    </submittedName>
</protein>
<dbReference type="CDD" id="cd16917">
    <property type="entry name" value="HATPase_UhpB-NarQ-NarX-like"/>
    <property type="match status" value="1"/>
</dbReference>
<dbReference type="SUPFAM" id="SSF48452">
    <property type="entry name" value="TPR-like"/>
    <property type="match status" value="2"/>
</dbReference>
<dbReference type="SUPFAM" id="SSF55874">
    <property type="entry name" value="ATPase domain of HSP90 chaperone/DNA topoisomerase II/histidine kinase"/>
    <property type="match status" value="1"/>
</dbReference>
<evidence type="ECO:0000256" key="3">
    <source>
        <dbReference type="ARBA" id="ARBA00023012"/>
    </source>
</evidence>
<dbReference type="SMART" id="SM00028">
    <property type="entry name" value="TPR"/>
    <property type="match status" value="6"/>
</dbReference>
<evidence type="ECO:0000313" key="8">
    <source>
        <dbReference type="EMBL" id="MTI24300.1"/>
    </source>
</evidence>
<keyword evidence="6" id="KW-0812">Transmembrane</keyword>
<reference evidence="8 9" key="1">
    <citation type="submission" date="2019-02" db="EMBL/GenBank/DDBJ databases">
        <authorList>
            <person name="Goldberg S.R."/>
            <person name="Haltli B.A."/>
            <person name="Correa H."/>
            <person name="Russell K.G."/>
        </authorList>
    </citation>
    <scope>NUCLEOTIDE SEQUENCE [LARGE SCALE GENOMIC DNA]</scope>
    <source>
        <strain evidence="8 9">JCM 16186</strain>
    </source>
</reference>
<evidence type="ECO:0000256" key="1">
    <source>
        <dbReference type="ARBA" id="ARBA00022679"/>
    </source>
</evidence>
<keyword evidence="2" id="KW-0418">Kinase</keyword>
<evidence type="ECO:0000259" key="7">
    <source>
        <dbReference type="PROSITE" id="PS50109"/>
    </source>
</evidence>
<dbReference type="SMART" id="SM00387">
    <property type="entry name" value="HATPase_c"/>
    <property type="match status" value="1"/>
</dbReference>
<accession>A0ABW9RMZ4</accession>
<dbReference type="PROSITE" id="PS50293">
    <property type="entry name" value="TPR_REGION"/>
    <property type="match status" value="1"/>
</dbReference>
<dbReference type="Pfam" id="PF07730">
    <property type="entry name" value="HisKA_3"/>
    <property type="match status" value="1"/>
</dbReference>
<feature type="repeat" description="TPR" evidence="4">
    <location>
        <begin position="80"/>
        <end position="113"/>
    </location>
</feature>
<dbReference type="InterPro" id="IPR036890">
    <property type="entry name" value="HATPase_C_sf"/>
</dbReference>
<dbReference type="PANTHER" id="PTHR24421">
    <property type="entry name" value="NITRATE/NITRITE SENSOR PROTEIN NARX-RELATED"/>
    <property type="match status" value="1"/>
</dbReference>
<evidence type="ECO:0000256" key="6">
    <source>
        <dbReference type="SAM" id="Phobius"/>
    </source>
</evidence>
<keyword evidence="4" id="KW-0802">TPR repeat</keyword>
<gene>
    <name evidence="8" type="ORF">E1163_05015</name>
</gene>
<feature type="coiled-coil region" evidence="5">
    <location>
        <begin position="362"/>
        <end position="396"/>
    </location>
</feature>
<dbReference type="PANTHER" id="PTHR24421:SF55">
    <property type="entry name" value="SENSOR HISTIDINE KINASE YDFH"/>
    <property type="match status" value="1"/>
</dbReference>
<dbReference type="RefSeq" id="WP_155170151.1">
    <property type="nucleotide sequence ID" value="NZ_BAAAFL010000051.1"/>
</dbReference>
<keyword evidence="6" id="KW-1133">Transmembrane helix</keyword>
<dbReference type="Pfam" id="PF02518">
    <property type="entry name" value="HATPase_c"/>
    <property type="match status" value="1"/>
</dbReference>
<dbReference type="InterPro" id="IPR011990">
    <property type="entry name" value="TPR-like_helical_dom_sf"/>
</dbReference>
<dbReference type="Pfam" id="PF13181">
    <property type="entry name" value="TPR_8"/>
    <property type="match status" value="1"/>
</dbReference>
<feature type="repeat" description="TPR" evidence="4">
    <location>
        <begin position="277"/>
        <end position="310"/>
    </location>
</feature>
<dbReference type="Gene3D" id="3.30.565.10">
    <property type="entry name" value="Histidine kinase-like ATPase, C-terminal domain"/>
    <property type="match status" value="1"/>
</dbReference>
<evidence type="ECO:0000256" key="2">
    <source>
        <dbReference type="ARBA" id="ARBA00022777"/>
    </source>
</evidence>
<keyword evidence="1" id="KW-0808">Transferase</keyword>
<evidence type="ECO:0000256" key="5">
    <source>
        <dbReference type="SAM" id="Coils"/>
    </source>
</evidence>
<dbReference type="EMBL" id="SMLW01000394">
    <property type="protein sequence ID" value="MTI24300.1"/>
    <property type="molecule type" value="Genomic_DNA"/>
</dbReference>
<feature type="repeat" description="TPR" evidence="4">
    <location>
        <begin position="197"/>
        <end position="230"/>
    </location>
</feature>
<dbReference type="InterPro" id="IPR005467">
    <property type="entry name" value="His_kinase_dom"/>
</dbReference>
<sequence length="662" mass="75964">MKILHLVVVPLIIFTLICLHEFTGTCNAQGTTKQQEMPQHIDALLNYADEQVTISTALAAVYADSALELSKKHKYAPGEARSYYLLGAAHTINGDFEPALSHLNTALKLHDELNDEHGSVRCNKYLGRLHHYSGHKEQALRFYISALKQAEQINWSEEVINLTNNIGTVYLDEQRYDKAIEYFQRCLEMKPDKAIESIILSNIGFAYRNQKEYDKALQYLKKSLTICYEMDDVECELGPLGFVIRIYMDLGEDSLALKYSYEIMEKQEKLSQRKGLMVSYNRIGLLYMYLQQSDSAIRYFKKSLEIGKETNYASMHLIHANLAYVYKDAKKYEEALEHMFIHVRLKDSLFSNEKNRITEELLAKYDAEKQLKEIEILQKEKELQEATLERQSLTQNVAIVGAALILIVSVVILINYQQKIKAQVLLSAKTKELNEQKKMELIRENEIKAIKANIEGQEKERERIAQELHDGVAGNLAGIKLTLANYSGKDQSPDLLKVIRNIDETYHEVRSLSHHLIPPKIKENEFIELIKNYLDDLIRSHSFELHFGYHPQAELNRLPNEIKTEIYRIIQELMNNIIKHAKADQVDIQLTKLNESLNLMVEDNGVGFDASVTSGGIGLNNIHSRVKLLEGEINIDTTLKRGTIVDITIPVDQLHNEEDEEN</sequence>
<organism evidence="8 9">
    <name type="scientific">Fulvivirga kasyanovii</name>
    <dbReference type="NCBI Taxonomy" id="396812"/>
    <lineage>
        <taxon>Bacteria</taxon>
        <taxon>Pseudomonadati</taxon>
        <taxon>Bacteroidota</taxon>
        <taxon>Cytophagia</taxon>
        <taxon>Cytophagales</taxon>
        <taxon>Fulvivirgaceae</taxon>
        <taxon>Fulvivirga</taxon>
    </lineage>
</organism>
<dbReference type="InterPro" id="IPR003594">
    <property type="entry name" value="HATPase_dom"/>
</dbReference>
<dbReference type="Proteomes" id="UP000798808">
    <property type="component" value="Unassembled WGS sequence"/>
</dbReference>
<comment type="caution">
    <text evidence="8">The sequence shown here is derived from an EMBL/GenBank/DDBJ whole genome shotgun (WGS) entry which is preliminary data.</text>
</comment>
<name>A0ABW9RMZ4_9BACT</name>
<feature type="repeat" description="TPR" evidence="4">
    <location>
        <begin position="160"/>
        <end position="193"/>
    </location>
</feature>
<keyword evidence="5" id="KW-0175">Coiled coil</keyword>
<feature type="transmembrane region" description="Helical" evidence="6">
    <location>
        <begin position="397"/>
        <end position="416"/>
    </location>
</feature>
<evidence type="ECO:0000313" key="9">
    <source>
        <dbReference type="Proteomes" id="UP000798808"/>
    </source>
</evidence>
<keyword evidence="6" id="KW-0472">Membrane</keyword>
<dbReference type="PROSITE" id="PS50109">
    <property type="entry name" value="HIS_KIN"/>
    <property type="match status" value="1"/>
</dbReference>
<keyword evidence="3" id="KW-0902">Two-component regulatory system</keyword>
<dbReference type="PROSITE" id="PS50005">
    <property type="entry name" value="TPR"/>
    <property type="match status" value="4"/>
</dbReference>
<proteinExistence type="predicted"/>
<keyword evidence="9" id="KW-1185">Reference proteome</keyword>
<dbReference type="InterPro" id="IPR050482">
    <property type="entry name" value="Sensor_HK_TwoCompSys"/>
</dbReference>
<dbReference type="Pfam" id="PF13424">
    <property type="entry name" value="TPR_12"/>
    <property type="match status" value="2"/>
</dbReference>
<dbReference type="InterPro" id="IPR011712">
    <property type="entry name" value="Sig_transdc_His_kin_sub3_dim/P"/>
</dbReference>
<feature type="domain" description="Histidine kinase" evidence="7">
    <location>
        <begin position="463"/>
        <end position="653"/>
    </location>
</feature>
<dbReference type="Gene3D" id="1.25.40.10">
    <property type="entry name" value="Tetratricopeptide repeat domain"/>
    <property type="match status" value="3"/>
</dbReference>
<dbReference type="Gene3D" id="1.20.5.1930">
    <property type="match status" value="1"/>
</dbReference>
<dbReference type="InterPro" id="IPR019734">
    <property type="entry name" value="TPR_rpt"/>
</dbReference>
<evidence type="ECO:0000256" key="4">
    <source>
        <dbReference type="PROSITE-ProRule" id="PRU00339"/>
    </source>
</evidence>